<proteinExistence type="predicted"/>
<name>A0A0A9DM27_ARUDO</name>
<organism evidence="1">
    <name type="scientific">Arundo donax</name>
    <name type="common">Giant reed</name>
    <name type="synonym">Donax arundinaceus</name>
    <dbReference type="NCBI Taxonomy" id="35708"/>
    <lineage>
        <taxon>Eukaryota</taxon>
        <taxon>Viridiplantae</taxon>
        <taxon>Streptophyta</taxon>
        <taxon>Embryophyta</taxon>
        <taxon>Tracheophyta</taxon>
        <taxon>Spermatophyta</taxon>
        <taxon>Magnoliopsida</taxon>
        <taxon>Liliopsida</taxon>
        <taxon>Poales</taxon>
        <taxon>Poaceae</taxon>
        <taxon>PACMAD clade</taxon>
        <taxon>Arundinoideae</taxon>
        <taxon>Arundineae</taxon>
        <taxon>Arundo</taxon>
    </lineage>
</organism>
<dbReference type="AlphaFoldDB" id="A0A0A9DM27"/>
<reference evidence="1" key="2">
    <citation type="journal article" date="2015" name="Data Brief">
        <title>Shoot transcriptome of the giant reed, Arundo donax.</title>
        <authorList>
            <person name="Barrero R.A."/>
            <person name="Guerrero F.D."/>
            <person name="Moolhuijzen P."/>
            <person name="Goolsby J.A."/>
            <person name="Tidwell J."/>
            <person name="Bellgard S.E."/>
            <person name="Bellgard M.I."/>
        </authorList>
    </citation>
    <scope>NUCLEOTIDE SEQUENCE</scope>
    <source>
        <tissue evidence="1">Shoot tissue taken approximately 20 cm above the soil surface</tissue>
    </source>
</reference>
<accession>A0A0A9DM27</accession>
<dbReference type="EMBL" id="GBRH01210157">
    <property type="protein sequence ID" value="JAD87738.1"/>
    <property type="molecule type" value="Transcribed_RNA"/>
</dbReference>
<evidence type="ECO:0000313" key="1">
    <source>
        <dbReference type="EMBL" id="JAD87738.1"/>
    </source>
</evidence>
<protein>
    <submittedName>
        <fullName evidence="1">AW257883</fullName>
    </submittedName>
</protein>
<reference evidence="1" key="1">
    <citation type="submission" date="2014-09" db="EMBL/GenBank/DDBJ databases">
        <authorList>
            <person name="Magalhaes I.L.F."/>
            <person name="Oliveira U."/>
            <person name="Santos F.R."/>
            <person name="Vidigal T.H.D.A."/>
            <person name="Brescovit A.D."/>
            <person name="Santos A.J."/>
        </authorList>
    </citation>
    <scope>NUCLEOTIDE SEQUENCE</scope>
    <source>
        <tissue evidence="1">Shoot tissue taken approximately 20 cm above the soil surface</tissue>
    </source>
</reference>
<sequence length="100" mass="11123">MDHIFLLQLSLRVKRQVKSWAPILGVMIQNLSPRTCMLGATSAVQTYLILPPKLTPYGNGTGTGTFSIPHKCKWRCEALLLLEDATHGAITMNMPDCFSY</sequence>